<organism evidence="1 2">
    <name type="scientific">Arenibacter palladensis</name>
    <dbReference type="NCBI Taxonomy" id="237373"/>
    <lineage>
        <taxon>Bacteria</taxon>
        <taxon>Pseudomonadati</taxon>
        <taxon>Bacteroidota</taxon>
        <taxon>Flavobacteriia</taxon>
        <taxon>Flavobacteriales</taxon>
        <taxon>Flavobacteriaceae</taxon>
        <taxon>Arenibacter</taxon>
    </lineage>
</organism>
<reference evidence="2" key="1">
    <citation type="submission" date="2016-11" db="EMBL/GenBank/DDBJ databases">
        <authorList>
            <person name="Varghese N."/>
            <person name="Submissions S."/>
        </authorList>
    </citation>
    <scope>NUCLEOTIDE SEQUENCE [LARGE SCALE GENOMIC DNA]</scope>
    <source>
        <strain evidence="2">DSM 17539</strain>
    </source>
</reference>
<dbReference type="InterPro" id="IPR015996">
    <property type="entry name" value="UCP028451"/>
</dbReference>
<dbReference type="PANTHER" id="PTHR36452:SF1">
    <property type="entry name" value="DUF2461 DOMAIN-CONTAINING PROTEIN"/>
    <property type="match status" value="1"/>
</dbReference>
<dbReference type="InterPro" id="IPR012808">
    <property type="entry name" value="CHP02453"/>
</dbReference>
<dbReference type="Proteomes" id="UP000184406">
    <property type="component" value="Unassembled WGS sequence"/>
</dbReference>
<evidence type="ECO:0000313" key="2">
    <source>
        <dbReference type="Proteomes" id="UP000184406"/>
    </source>
</evidence>
<accession>A0A1M4YS62</accession>
<dbReference type="AlphaFoldDB" id="A0A1M4YS62"/>
<dbReference type="Pfam" id="PF09365">
    <property type="entry name" value="DUF2461"/>
    <property type="match status" value="1"/>
</dbReference>
<dbReference type="EMBL" id="FQUX01000002">
    <property type="protein sequence ID" value="SHF08634.1"/>
    <property type="molecule type" value="Genomic_DNA"/>
</dbReference>
<dbReference type="PIRSF" id="PIRSF028451">
    <property type="entry name" value="UCP028451"/>
    <property type="match status" value="1"/>
</dbReference>
<dbReference type="RefSeq" id="WP_072861370.1">
    <property type="nucleotide sequence ID" value="NZ_FQUX01000002.1"/>
</dbReference>
<name>A0A1M4YS62_9FLAO</name>
<evidence type="ECO:0000313" key="1">
    <source>
        <dbReference type="EMBL" id="SHF08634.1"/>
    </source>
</evidence>
<dbReference type="NCBIfam" id="TIGR02453">
    <property type="entry name" value="TIGR02453 family protein"/>
    <property type="match status" value="1"/>
</dbReference>
<proteinExistence type="predicted"/>
<sequence>MSRIQQQLITKDVFQFLENLKKNNSREWFAEHKTEFKELETEVKSFYSALMNKLKAHDDIEKLKMFRIYRDVRFSKDKTPYKTHFAGSFSRAGQRLRGGYYLRLKPKETFIAAGFWEPNKEDLFRIRKEFETDASEIRAIMDKKSFKEVWGDMQGDELKTAPSGFDKDHPNIDLIKRKQFIFIKNFSDKEVMSPNFLTNVDLAFQEIRPYFNLMSDILTTNLNGESLLD</sequence>
<keyword evidence="2" id="KW-1185">Reference proteome</keyword>
<dbReference type="PANTHER" id="PTHR36452">
    <property type="entry name" value="CHROMOSOME 12, WHOLE GENOME SHOTGUN SEQUENCE"/>
    <property type="match status" value="1"/>
</dbReference>
<gene>
    <name evidence="1" type="ORF">SAMN03080594_102553</name>
</gene>
<protein>
    <submittedName>
        <fullName evidence="1">TIGR02453 family protein</fullName>
    </submittedName>
</protein>